<evidence type="ECO:0000313" key="3">
    <source>
        <dbReference type="Proteomes" id="UP000000724"/>
    </source>
</evidence>
<dbReference type="Pfam" id="PF00485">
    <property type="entry name" value="PRK"/>
    <property type="match status" value="1"/>
</dbReference>
<dbReference type="InterPro" id="IPR006083">
    <property type="entry name" value="PRK/URK"/>
</dbReference>
<dbReference type="VEuPathDB" id="FungiDB:PCH_Pc16g10960"/>
<dbReference type="HOGENOM" id="CLU_067202_1_1_1"/>
<proteinExistence type="predicted"/>
<sequence>MEDLTPFMFKLVIFNNNAAFLVNSPIVSSNLYRSKILMKCKVVLDPHSTSLQFHHSRLIDEIYTQVAKSIHGLSLAQGGKRFLVAIAGIPGSGKTTLAKAVVERLNEMDGSVCHHAMCIPMDGFHLPRAALDQFSNQKQAYARRGAPWTFDVAGFTEYIQSLRIWADDNSAKILYAPSFDHKQKDPVSNSIVLAPETSIVIVEGNYLLFDDPSWRDVATLFDYRLFVDADLEVARERVAKRHVQAGIEPNIESGFRRVDENDYLNAQAVYEKRLKADLVICSIDETKISG</sequence>
<feature type="domain" description="Phosphoribulokinase/uridine kinase" evidence="1">
    <location>
        <begin position="84"/>
        <end position="237"/>
    </location>
</feature>
<dbReference type="OrthoDB" id="6362633at2759"/>
<accession>B6H9J9</accession>
<dbReference type="EMBL" id="AM920431">
    <property type="protein sequence ID" value="CAP93766.1"/>
    <property type="molecule type" value="Genomic_DNA"/>
</dbReference>
<gene>
    <name evidence="2" type="ORF">Pc16g10960</name>
    <name evidence="2" type="ORF">PCH_Pc16g10960</name>
</gene>
<evidence type="ECO:0000259" key="1">
    <source>
        <dbReference type="Pfam" id="PF00485"/>
    </source>
</evidence>
<dbReference type="SUPFAM" id="SSF52540">
    <property type="entry name" value="P-loop containing nucleoside triphosphate hydrolases"/>
    <property type="match status" value="1"/>
</dbReference>
<dbReference type="Proteomes" id="UP000000724">
    <property type="component" value="Contig Pc00c16"/>
</dbReference>
<dbReference type="GO" id="GO:0005524">
    <property type="term" value="F:ATP binding"/>
    <property type="evidence" value="ECO:0007669"/>
    <property type="project" value="InterPro"/>
</dbReference>
<protein>
    <submittedName>
        <fullName evidence="2">Pc16g10960 protein</fullName>
    </submittedName>
</protein>
<dbReference type="GO" id="GO:0016301">
    <property type="term" value="F:kinase activity"/>
    <property type="evidence" value="ECO:0007669"/>
    <property type="project" value="InterPro"/>
</dbReference>
<dbReference type="eggNOG" id="KOG2702">
    <property type="taxonomic scope" value="Eukaryota"/>
</dbReference>
<organism evidence="2 3">
    <name type="scientific">Penicillium rubens (strain ATCC 28089 / DSM 1075 / NRRL 1951 / Wisconsin 54-1255)</name>
    <name type="common">Penicillium chrysogenum</name>
    <dbReference type="NCBI Taxonomy" id="500485"/>
    <lineage>
        <taxon>Eukaryota</taxon>
        <taxon>Fungi</taxon>
        <taxon>Dikarya</taxon>
        <taxon>Ascomycota</taxon>
        <taxon>Pezizomycotina</taxon>
        <taxon>Eurotiomycetes</taxon>
        <taxon>Eurotiomycetidae</taxon>
        <taxon>Eurotiales</taxon>
        <taxon>Aspergillaceae</taxon>
        <taxon>Penicillium</taxon>
        <taxon>Penicillium chrysogenum species complex</taxon>
    </lineage>
</organism>
<dbReference type="STRING" id="500485.B6H9J9"/>
<dbReference type="InterPro" id="IPR027417">
    <property type="entry name" value="P-loop_NTPase"/>
</dbReference>
<dbReference type="AlphaFoldDB" id="B6H9J9"/>
<reference evidence="2 3" key="1">
    <citation type="journal article" date="2008" name="Nat. Biotechnol.">
        <title>Genome sequencing and analysis of the filamentous fungus Penicillium chrysogenum.</title>
        <authorList>
            <person name="van den Berg M.A."/>
            <person name="Albang R."/>
            <person name="Albermann K."/>
            <person name="Badger J.H."/>
            <person name="Daran J.-M."/>
            <person name="Driessen A.J.M."/>
            <person name="Garcia-Estrada C."/>
            <person name="Fedorova N.D."/>
            <person name="Harris D.M."/>
            <person name="Heijne W.H.M."/>
            <person name="Joardar V.S."/>
            <person name="Kiel J.A.K.W."/>
            <person name="Kovalchuk A."/>
            <person name="Martin J.F."/>
            <person name="Nierman W.C."/>
            <person name="Nijland J.G."/>
            <person name="Pronk J.T."/>
            <person name="Roubos J.A."/>
            <person name="van der Klei I.J."/>
            <person name="van Peij N.N.M.E."/>
            <person name="Veenhuis M."/>
            <person name="von Doehren H."/>
            <person name="Wagner C."/>
            <person name="Wortman J.R."/>
            <person name="Bovenberg R.A.L."/>
        </authorList>
    </citation>
    <scope>NUCLEOTIDE SEQUENCE [LARGE SCALE GENOMIC DNA]</scope>
    <source>
        <strain evidence="3">ATCC 28089 / DSM 1075 / NRRL 1951 / Wisconsin 54-1255</strain>
    </source>
</reference>
<dbReference type="BioCyc" id="PCHR:PC16G10960-MONOMER"/>
<dbReference type="Gene3D" id="3.40.50.300">
    <property type="entry name" value="P-loop containing nucleotide triphosphate hydrolases"/>
    <property type="match status" value="2"/>
</dbReference>
<dbReference type="PANTHER" id="PTHR10285">
    <property type="entry name" value="URIDINE KINASE"/>
    <property type="match status" value="1"/>
</dbReference>
<dbReference type="OMA" id="VDQNDFL"/>
<keyword evidence="3" id="KW-1185">Reference proteome</keyword>
<evidence type="ECO:0000313" key="2">
    <source>
        <dbReference type="EMBL" id="CAP93766.1"/>
    </source>
</evidence>
<name>B6H9J9_PENRW</name>